<evidence type="ECO:0000259" key="6">
    <source>
        <dbReference type="Pfam" id="PF04138"/>
    </source>
</evidence>
<keyword evidence="2 5" id="KW-0812">Transmembrane</keyword>
<dbReference type="InterPro" id="IPR007267">
    <property type="entry name" value="GtrA_DPMS_TM"/>
</dbReference>
<accession>A0ABQ5UB95</accession>
<organism evidence="7 8">
    <name type="scientific">Devosia yakushimensis</name>
    <dbReference type="NCBI Taxonomy" id="470028"/>
    <lineage>
        <taxon>Bacteria</taxon>
        <taxon>Pseudomonadati</taxon>
        <taxon>Pseudomonadota</taxon>
        <taxon>Alphaproteobacteria</taxon>
        <taxon>Hyphomicrobiales</taxon>
        <taxon>Devosiaceae</taxon>
        <taxon>Devosia</taxon>
    </lineage>
</organism>
<dbReference type="Pfam" id="PF04138">
    <property type="entry name" value="GtrA_DPMS_TM"/>
    <property type="match status" value="1"/>
</dbReference>
<feature type="transmembrane region" description="Helical" evidence="5">
    <location>
        <begin position="92"/>
        <end position="110"/>
    </location>
</feature>
<feature type="domain" description="GtrA/DPMS transmembrane" evidence="6">
    <location>
        <begin position="28"/>
        <end position="142"/>
    </location>
</feature>
<feature type="transmembrane region" description="Helical" evidence="5">
    <location>
        <begin position="53"/>
        <end position="72"/>
    </location>
</feature>
<reference evidence="7" key="1">
    <citation type="journal article" date="2014" name="Int. J. Syst. Evol. Microbiol.">
        <title>Complete genome of a new Firmicutes species belonging to the dominant human colonic microbiota ('Ruminococcus bicirculans') reveals two chromosomes and a selective capacity to utilize plant glucans.</title>
        <authorList>
            <consortium name="NISC Comparative Sequencing Program"/>
            <person name="Wegmann U."/>
            <person name="Louis P."/>
            <person name="Goesmann A."/>
            <person name="Henrissat B."/>
            <person name="Duncan S.H."/>
            <person name="Flint H.J."/>
        </authorList>
    </citation>
    <scope>NUCLEOTIDE SEQUENCE</scope>
    <source>
        <strain evidence="7">NBRC 103855</strain>
    </source>
</reference>
<evidence type="ECO:0000313" key="8">
    <source>
        <dbReference type="Proteomes" id="UP001161406"/>
    </source>
</evidence>
<proteinExistence type="predicted"/>
<keyword evidence="3 5" id="KW-1133">Transmembrane helix</keyword>
<feature type="transmembrane region" description="Helical" evidence="5">
    <location>
        <begin position="21"/>
        <end position="47"/>
    </location>
</feature>
<evidence type="ECO:0000256" key="2">
    <source>
        <dbReference type="ARBA" id="ARBA00022692"/>
    </source>
</evidence>
<comment type="caution">
    <text evidence="7">The sequence shown here is derived from an EMBL/GenBank/DDBJ whole genome shotgun (WGS) entry which is preliminary data.</text>
</comment>
<keyword evidence="8" id="KW-1185">Reference proteome</keyword>
<evidence type="ECO:0000256" key="3">
    <source>
        <dbReference type="ARBA" id="ARBA00022989"/>
    </source>
</evidence>
<evidence type="ECO:0000256" key="1">
    <source>
        <dbReference type="ARBA" id="ARBA00004141"/>
    </source>
</evidence>
<protein>
    <recommendedName>
        <fullName evidence="6">GtrA/DPMS transmembrane domain-containing protein</fullName>
    </recommendedName>
</protein>
<keyword evidence="4 5" id="KW-0472">Membrane</keyword>
<comment type="subcellular location">
    <subcellularLocation>
        <location evidence="1">Membrane</location>
        <topology evidence="1">Multi-pass membrane protein</topology>
    </subcellularLocation>
</comment>
<evidence type="ECO:0000313" key="7">
    <source>
        <dbReference type="EMBL" id="GLQ08433.1"/>
    </source>
</evidence>
<reference evidence="7" key="2">
    <citation type="submission" date="2023-01" db="EMBL/GenBank/DDBJ databases">
        <title>Draft genome sequence of Devosia yakushimensis strain NBRC 103855.</title>
        <authorList>
            <person name="Sun Q."/>
            <person name="Mori K."/>
        </authorList>
    </citation>
    <scope>NUCLEOTIDE SEQUENCE</scope>
    <source>
        <strain evidence="7">NBRC 103855</strain>
    </source>
</reference>
<gene>
    <name evidence="7" type="ORF">GCM10007913_03650</name>
</gene>
<name>A0ABQ5UB95_9HYPH</name>
<sequence length="153" mass="15836">MNAALQSLLPDMGRAGTERHVLLDLAAFLCIGGSGAMGFIALSSLVAGLGTGLPLWLTNGLSYAAMIVPVYLLHRRFSFGSNAPHGQALPRYVGVQLLSVLLVALFSFVVHGLFDLAAVGASTIVAGLTAAVNFVVLRGWAFAQRGQVVGLAS</sequence>
<dbReference type="Proteomes" id="UP001161406">
    <property type="component" value="Unassembled WGS sequence"/>
</dbReference>
<dbReference type="RefSeq" id="WP_284387351.1">
    <property type="nucleotide sequence ID" value="NZ_BSNG01000001.1"/>
</dbReference>
<feature type="transmembrane region" description="Helical" evidence="5">
    <location>
        <begin position="116"/>
        <end position="137"/>
    </location>
</feature>
<evidence type="ECO:0000256" key="5">
    <source>
        <dbReference type="SAM" id="Phobius"/>
    </source>
</evidence>
<evidence type="ECO:0000256" key="4">
    <source>
        <dbReference type="ARBA" id="ARBA00023136"/>
    </source>
</evidence>
<dbReference type="EMBL" id="BSNG01000001">
    <property type="protein sequence ID" value="GLQ08433.1"/>
    <property type="molecule type" value="Genomic_DNA"/>
</dbReference>